<organism evidence="6 7">
    <name type="scientific">Neonectria magnoliae</name>
    <dbReference type="NCBI Taxonomy" id="2732573"/>
    <lineage>
        <taxon>Eukaryota</taxon>
        <taxon>Fungi</taxon>
        <taxon>Dikarya</taxon>
        <taxon>Ascomycota</taxon>
        <taxon>Pezizomycotina</taxon>
        <taxon>Sordariomycetes</taxon>
        <taxon>Hypocreomycetidae</taxon>
        <taxon>Hypocreales</taxon>
        <taxon>Nectriaceae</taxon>
        <taxon>Neonectria</taxon>
    </lineage>
</organism>
<evidence type="ECO:0000256" key="3">
    <source>
        <dbReference type="ARBA" id="ARBA00007757"/>
    </source>
</evidence>
<dbReference type="SUPFAM" id="SSF51182">
    <property type="entry name" value="RmlC-like cupins"/>
    <property type="match status" value="1"/>
</dbReference>
<protein>
    <recommendedName>
        <fullName evidence="4">homogentisate 1,2-dioxygenase</fullName>
        <ecNumber evidence="4">1.13.11.5</ecNumber>
    </recommendedName>
</protein>
<dbReference type="EC" id="1.13.11.5" evidence="4"/>
<dbReference type="InterPro" id="IPR011051">
    <property type="entry name" value="RmlC_Cupin_sf"/>
</dbReference>
<gene>
    <name evidence="6" type="ORF">QQZ08_007658</name>
</gene>
<evidence type="ECO:0000256" key="1">
    <source>
        <dbReference type="ARBA" id="ARBA00001962"/>
    </source>
</evidence>
<dbReference type="Pfam" id="PF04209">
    <property type="entry name" value="HgmA_C"/>
    <property type="match status" value="1"/>
</dbReference>
<sequence>MSTEIMGLIYGRYGGSSHVLEPGGLGYEASYMPHGETYETWKDATTRELKPEPVCEDTMAFMFHISVPMFITKWALHGEGGRLLHPSSPTQWDTAKAHFLDHLNEVNVDLKAAGLPSLGEEVEP</sequence>
<accession>A0ABR1HYD4</accession>
<comment type="similarity">
    <text evidence="3">Belongs to the homogentisate dioxygenase family.</text>
</comment>
<proteinExistence type="inferred from homology"/>
<dbReference type="InterPro" id="IPR046451">
    <property type="entry name" value="HgmA_C"/>
</dbReference>
<dbReference type="InterPro" id="IPR005708">
    <property type="entry name" value="Homogentis_dOase"/>
</dbReference>
<comment type="pathway">
    <text evidence="2">Amino-acid degradation; L-phenylalanine degradation; acetoacetate and fumarate from L-phenylalanine: step 4/6.</text>
</comment>
<comment type="caution">
    <text evidence="6">The sequence shown here is derived from an EMBL/GenBank/DDBJ whole genome shotgun (WGS) entry which is preliminary data.</text>
</comment>
<evidence type="ECO:0000259" key="5">
    <source>
        <dbReference type="Pfam" id="PF04209"/>
    </source>
</evidence>
<comment type="cofactor">
    <cofactor evidence="1">
        <name>Fe cation</name>
        <dbReference type="ChEBI" id="CHEBI:24875"/>
    </cofactor>
</comment>
<evidence type="ECO:0000313" key="6">
    <source>
        <dbReference type="EMBL" id="KAK7425809.1"/>
    </source>
</evidence>
<dbReference type="Proteomes" id="UP001498421">
    <property type="component" value="Unassembled WGS sequence"/>
</dbReference>
<evidence type="ECO:0000256" key="2">
    <source>
        <dbReference type="ARBA" id="ARBA00004704"/>
    </source>
</evidence>
<keyword evidence="7" id="KW-1185">Reference proteome</keyword>
<dbReference type="PANTHER" id="PTHR11056">
    <property type="entry name" value="HOMOGENTISATE 1,2-DIOXYGENASE"/>
    <property type="match status" value="1"/>
</dbReference>
<dbReference type="InterPro" id="IPR014710">
    <property type="entry name" value="RmlC-like_jellyroll"/>
</dbReference>
<dbReference type="Gene3D" id="2.60.120.10">
    <property type="entry name" value="Jelly Rolls"/>
    <property type="match status" value="1"/>
</dbReference>
<name>A0ABR1HYD4_9HYPO</name>
<evidence type="ECO:0000313" key="7">
    <source>
        <dbReference type="Proteomes" id="UP001498421"/>
    </source>
</evidence>
<feature type="domain" description="Homogentisate 1,2-dioxygenase C-terminal" evidence="5">
    <location>
        <begin position="3"/>
        <end position="78"/>
    </location>
</feature>
<dbReference type="PANTHER" id="PTHR11056:SF0">
    <property type="entry name" value="HOMOGENTISATE 1,2-DIOXYGENASE"/>
    <property type="match status" value="1"/>
</dbReference>
<dbReference type="EMBL" id="JAZAVK010000075">
    <property type="protein sequence ID" value="KAK7425809.1"/>
    <property type="molecule type" value="Genomic_DNA"/>
</dbReference>
<reference evidence="6 7" key="1">
    <citation type="journal article" date="2025" name="Microbiol. Resour. Announc.">
        <title>Draft genome sequences for Neonectria magnoliae and Neonectria punicea, canker pathogens of Liriodendron tulipifera and Acer saccharum in West Virginia.</title>
        <authorList>
            <person name="Petronek H.M."/>
            <person name="Kasson M.T."/>
            <person name="Metheny A.M."/>
            <person name="Stauder C.M."/>
            <person name="Lovett B."/>
            <person name="Lynch S.C."/>
            <person name="Garnas J.R."/>
            <person name="Kasson L.R."/>
            <person name="Stajich J.E."/>
        </authorList>
    </citation>
    <scope>NUCLEOTIDE SEQUENCE [LARGE SCALE GENOMIC DNA]</scope>
    <source>
        <strain evidence="6 7">NRRL 64651</strain>
    </source>
</reference>
<evidence type="ECO:0000256" key="4">
    <source>
        <dbReference type="ARBA" id="ARBA00013127"/>
    </source>
</evidence>